<dbReference type="VEuPathDB" id="FungiDB:CCM_07961"/>
<proteinExistence type="predicted"/>
<dbReference type="Proteomes" id="UP000323067">
    <property type="component" value="Chromosome vii"/>
</dbReference>
<evidence type="ECO:0000313" key="3">
    <source>
        <dbReference type="Proteomes" id="UP000323067"/>
    </source>
</evidence>
<sequence>MKYIILLLSAGSIGYAFPQAAAGQTTLPFKPAPLRSGIDCPAKGGYSEDACGTKRFCKAIDIFGANSKKFKTKPTWASTDDCFKAHAPEPKQALLEFNYSSPGADCEFDFSESACGTKEYCAQIDDIAAHSKLRGEDTEQSEDIRYESTEECLKAHPAPLGSGRSCPDSTGGYDEADCGTKRYCKAIEAFGSDSDKFKTKPAWNSTAECFKAHQPEPKQELIPFDTGDSADPDCRNRGFTEASCGTKTYCADIDEIAEFYGMHGEDIEQTEDVRYESTEECLKAHVPEPKNLPWLEGDSEIFADLGNTRKVFGSPYIWSEQECFAAHQKNPSSITFPDN</sequence>
<protein>
    <submittedName>
        <fullName evidence="2">Uncharacterized protein</fullName>
    </submittedName>
</protein>
<evidence type="ECO:0000256" key="1">
    <source>
        <dbReference type="SAM" id="SignalP"/>
    </source>
</evidence>
<accession>A0A2H4SI74</accession>
<dbReference type="VEuPathDB" id="FungiDB:A9K55_007067"/>
<feature type="chain" id="PRO_5014183005" evidence="1">
    <location>
        <begin position="17"/>
        <end position="339"/>
    </location>
</feature>
<dbReference type="EMBL" id="CP023324">
    <property type="protein sequence ID" value="ATY62803.1"/>
    <property type="molecule type" value="Genomic_DNA"/>
</dbReference>
<gene>
    <name evidence="2" type="ORF">A9K55_007067</name>
</gene>
<organism evidence="2 3">
    <name type="scientific">Cordyceps militaris</name>
    <name type="common">Caterpillar fungus</name>
    <name type="synonym">Clavaria militaris</name>
    <dbReference type="NCBI Taxonomy" id="73501"/>
    <lineage>
        <taxon>Eukaryota</taxon>
        <taxon>Fungi</taxon>
        <taxon>Dikarya</taxon>
        <taxon>Ascomycota</taxon>
        <taxon>Pezizomycotina</taxon>
        <taxon>Sordariomycetes</taxon>
        <taxon>Hypocreomycetidae</taxon>
        <taxon>Hypocreales</taxon>
        <taxon>Cordycipitaceae</taxon>
        <taxon>Cordyceps</taxon>
    </lineage>
</organism>
<evidence type="ECO:0000313" key="2">
    <source>
        <dbReference type="EMBL" id="ATY62803.1"/>
    </source>
</evidence>
<dbReference type="OrthoDB" id="4940958at2759"/>
<feature type="signal peptide" evidence="1">
    <location>
        <begin position="1"/>
        <end position="16"/>
    </location>
</feature>
<keyword evidence="1" id="KW-0732">Signal</keyword>
<name>A0A2H4SI74_CORMI</name>
<reference evidence="2 3" key="1">
    <citation type="journal article" date="2017" name="BMC Genomics">
        <title>Chromosome level assembly and secondary metabolite potential of the parasitic fungus Cordyceps militaris.</title>
        <authorList>
            <person name="Kramer G.J."/>
            <person name="Nodwell J.R."/>
        </authorList>
    </citation>
    <scope>NUCLEOTIDE SEQUENCE [LARGE SCALE GENOMIC DNA]</scope>
    <source>
        <strain evidence="2 3">ATCC 34164</strain>
    </source>
</reference>
<dbReference type="AlphaFoldDB" id="A0A2H4SI74"/>